<dbReference type="OrthoDB" id="8446556at2759"/>
<dbReference type="GO" id="GO:0005576">
    <property type="term" value="C:extracellular region"/>
    <property type="evidence" value="ECO:0007669"/>
    <property type="project" value="InterPro"/>
</dbReference>
<sequence>MKFSIVAALVVLLAVAHGSEAKSVVRRDVQADMEKMVKLIKDMSASITTATQDMVEKVQAMELANTAQTYVEDSRTKIQPLVDQVQAEATKLQEQVKPFITNIDDHIKPITDNFNAQVKPLTDNFYTQVKPLTNLMEKFFQQVAEQAKALLPPQ</sequence>
<keyword evidence="3" id="KW-1185">Reference proteome</keyword>
<dbReference type="GeneTree" id="ENSGT00760000119652"/>
<dbReference type="Gene3D" id="6.10.250.100">
    <property type="match status" value="1"/>
</dbReference>
<dbReference type="GO" id="GO:0008289">
    <property type="term" value="F:lipid binding"/>
    <property type="evidence" value="ECO:0007669"/>
    <property type="project" value="InterPro"/>
</dbReference>
<dbReference type="GO" id="GO:0006869">
    <property type="term" value="P:lipid transport"/>
    <property type="evidence" value="ECO:0007669"/>
    <property type="project" value="InterPro"/>
</dbReference>
<dbReference type="InterPro" id="IPR006801">
    <property type="entry name" value="ApoA-II"/>
</dbReference>
<dbReference type="OMA" id="KFFQQVM"/>
<dbReference type="Proteomes" id="UP000265120">
    <property type="component" value="Chromosome 13"/>
</dbReference>
<dbReference type="InParanoid" id="A0A3P8W1Z6"/>
<dbReference type="FunCoup" id="A0A3P8W1Z6">
    <property type="interactions" value="32"/>
</dbReference>
<feature type="chain" id="PRO_5018335533" evidence="1">
    <location>
        <begin position="22"/>
        <end position="154"/>
    </location>
</feature>
<name>A0A3P8W1Z6_CYNSE</name>
<accession>A0A3P8W1Z6</accession>
<dbReference type="KEGG" id="csem:103388931"/>
<dbReference type="AlphaFoldDB" id="A0A3P8W1Z6"/>
<dbReference type="GeneID" id="103388931"/>
<organism evidence="2 3">
    <name type="scientific">Cynoglossus semilaevis</name>
    <name type="common">Tongue sole</name>
    <dbReference type="NCBI Taxonomy" id="244447"/>
    <lineage>
        <taxon>Eukaryota</taxon>
        <taxon>Metazoa</taxon>
        <taxon>Chordata</taxon>
        <taxon>Craniata</taxon>
        <taxon>Vertebrata</taxon>
        <taxon>Euteleostomi</taxon>
        <taxon>Actinopterygii</taxon>
        <taxon>Neopterygii</taxon>
        <taxon>Teleostei</taxon>
        <taxon>Neoteleostei</taxon>
        <taxon>Acanthomorphata</taxon>
        <taxon>Carangaria</taxon>
        <taxon>Pleuronectiformes</taxon>
        <taxon>Pleuronectoidei</taxon>
        <taxon>Cynoglossidae</taxon>
        <taxon>Cynoglossinae</taxon>
        <taxon>Cynoglossus</taxon>
    </lineage>
</organism>
<dbReference type="GO" id="GO:0042157">
    <property type="term" value="P:lipoprotein metabolic process"/>
    <property type="evidence" value="ECO:0007669"/>
    <property type="project" value="InterPro"/>
</dbReference>
<protein>
    <submittedName>
        <fullName evidence="2">Type-4 ice-structuring protein LS-12-like</fullName>
    </submittedName>
</protein>
<reference evidence="2" key="3">
    <citation type="submission" date="2025-09" db="UniProtKB">
        <authorList>
            <consortium name="Ensembl"/>
        </authorList>
    </citation>
    <scope>IDENTIFICATION</scope>
</reference>
<dbReference type="Ensembl" id="ENSCSET00000021860.1">
    <property type="protein sequence ID" value="ENSCSEP00000021583.1"/>
    <property type="gene ID" value="ENSCSEG00000013772.1"/>
</dbReference>
<keyword evidence="1" id="KW-0732">Signal</keyword>
<dbReference type="SUPFAM" id="SSF58113">
    <property type="entry name" value="Apolipoprotein A-I"/>
    <property type="match status" value="1"/>
</dbReference>
<reference evidence="2" key="2">
    <citation type="submission" date="2025-08" db="UniProtKB">
        <authorList>
            <consortium name="Ensembl"/>
        </authorList>
    </citation>
    <scope>IDENTIFICATION</scope>
</reference>
<dbReference type="Pfam" id="PF04711">
    <property type="entry name" value="ApoA-II"/>
    <property type="match status" value="1"/>
</dbReference>
<feature type="signal peptide" evidence="1">
    <location>
        <begin position="1"/>
        <end position="21"/>
    </location>
</feature>
<dbReference type="RefSeq" id="XP_008322372.1">
    <property type="nucleotide sequence ID" value="XM_008324150.3"/>
</dbReference>
<proteinExistence type="predicted"/>
<reference evidence="2 3" key="1">
    <citation type="journal article" date="2014" name="Nat. Genet.">
        <title>Whole-genome sequence of a flatfish provides insights into ZW sex chromosome evolution and adaptation to a benthic lifestyle.</title>
        <authorList>
            <person name="Chen S."/>
            <person name="Zhang G."/>
            <person name="Shao C."/>
            <person name="Huang Q."/>
            <person name="Liu G."/>
            <person name="Zhang P."/>
            <person name="Song W."/>
            <person name="An N."/>
            <person name="Chalopin D."/>
            <person name="Volff J.N."/>
            <person name="Hong Y."/>
            <person name="Li Q."/>
            <person name="Sha Z."/>
            <person name="Zhou H."/>
            <person name="Xie M."/>
            <person name="Yu Q."/>
            <person name="Liu Y."/>
            <person name="Xiang H."/>
            <person name="Wang N."/>
            <person name="Wu K."/>
            <person name="Yang C."/>
            <person name="Zhou Q."/>
            <person name="Liao X."/>
            <person name="Yang L."/>
            <person name="Hu Q."/>
            <person name="Zhang J."/>
            <person name="Meng L."/>
            <person name="Jin L."/>
            <person name="Tian Y."/>
            <person name="Lian J."/>
            <person name="Yang J."/>
            <person name="Miao G."/>
            <person name="Liu S."/>
            <person name="Liang Z."/>
            <person name="Yan F."/>
            <person name="Li Y."/>
            <person name="Sun B."/>
            <person name="Zhang H."/>
            <person name="Zhang J."/>
            <person name="Zhu Y."/>
            <person name="Du M."/>
            <person name="Zhao Y."/>
            <person name="Schartl M."/>
            <person name="Tang Q."/>
            <person name="Wang J."/>
        </authorList>
    </citation>
    <scope>NUCLEOTIDE SEQUENCE</scope>
</reference>
<evidence type="ECO:0000313" key="2">
    <source>
        <dbReference type="Ensembl" id="ENSCSEP00000021583.1"/>
    </source>
</evidence>
<evidence type="ECO:0000256" key="1">
    <source>
        <dbReference type="SAM" id="SignalP"/>
    </source>
</evidence>
<evidence type="ECO:0000313" key="3">
    <source>
        <dbReference type="Proteomes" id="UP000265120"/>
    </source>
</evidence>